<feature type="signal peptide" evidence="3">
    <location>
        <begin position="1"/>
        <end position="21"/>
    </location>
</feature>
<evidence type="ECO:0000256" key="3">
    <source>
        <dbReference type="SAM" id="SignalP"/>
    </source>
</evidence>
<dbReference type="InterPro" id="IPR042415">
    <property type="entry name" value="CNPY"/>
</dbReference>
<organism evidence="5">
    <name type="scientific">Lepeophtheirus salmonis</name>
    <name type="common">Salmon louse</name>
    <name type="synonym">Caligus salmonis</name>
    <dbReference type="NCBI Taxonomy" id="72036"/>
    <lineage>
        <taxon>Eukaryota</taxon>
        <taxon>Metazoa</taxon>
        <taxon>Ecdysozoa</taxon>
        <taxon>Arthropoda</taxon>
        <taxon>Crustacea</taxon>
        <taxon>Multicrustacea</taxon>
        <taxon>Hexanauplia</taxon>
        <taxon>Copepoda</taxon>
        <taxon>Siphonostomatoida</taxon>
        <taxon>Caligidae</taxon>
        <taxon>Lepeophtheirus</taxon>
    </lineage>
</organism>
<dbReference type="InterPro" id="IPR021852">
    <property type="entry name" value="DUF3456"/>
</dbReference>
<dbReference type="PANTHER" id="PTHR13341:SF2">
    <property type="entry name" value="PROTEIN SEELE"/>
    <property type="match status" value="1"/>
</dbReference>
<dbReference type="OrthoDB" id="192915at2759"/>
<dbReference type="AlphaFoldDB" id="C1BVU0"/>
<feature type="domain" description="Saposin B-type" evidence="4">
    <location>
        <begin position="34"/>
        <end position="188"/>
    </location>
</feature>
<reference evidence="5" key="1">
    <citation type="submission" date="2009-06" db="EMBL/GenBank/DDBJ databases">
        <title>Lepeophtheirus salmonis ESTs and full-length cDNAs.</title>
        <authorList>
            <person name="Yasuike M."/>
            <person name="von Schalburg K."/>
            <person name="Cooper G."/>
            <person name="Leong J."/>
            <person name="Jones S.R.M."/>
            <person name="Koop B.F."/>
        </authorList>
    </citation>
    <scope>NUCLEOTIDE SEQUENCE</scope>
    <source>
        <strain evidence="5">Pacific form</strain>
        <tissue evidence="5">Whole</tissue>
    </source>
</reference>
<dbReference type="InterPro" id="IPR008139">
    <property type="entry name" value="SaposinB_dom"/>
</dbReference>
<comment type="similarity">
    <text evidence="1">Belongs to the canopy family.</text>
</comment>
<dbReference type="PANTHER" id="PTHR13341">
    <property type="entry name" value="MIR-INTERACTING SAPOSIN-LIKE PROTEIN"/>
    <property type="match status" value="1"/>
</dbReference>
<proteinExistence type="evidence at transcript level"/>
<dbReference type="Pfam" id="PF11938">
    <property type="entry name" value="DUF3456"/>
    <property type="match status" value="1"/>
</dbReference>
<accession>C1BVU0</accession>
<evidence type="ECO:0000313" key="5">
    <source>
        <dbReference type="EMBL" id="ACO13143.1"/>
    </source>
</evidence>
<dbReference type="GO" id="GO:0005783">
    <property type="term" value="C:endoplasmic reticulum"/>
    <property type="evidence" value="ECO:0007669"/>
    <property type="project" value="TreeGrafter"/>
</dbReference>
<keyword evidence="2" id="KW-1015">Disulfide bond</keyword>
<evidence type="ECO:0000256" key="1">
    <source>
        <dbReference type="ARBA" id="ARBA00007285"/>
    </source>
</evidence>
<keyword evidence="3" id="KW-0732">Signal</keyword>
<evidence type="ECO:0000256" key="2">
    <source>
        <dbReference type="ARBA" id="ARBA00023157"/>
    </source>
</evidence>
<dbReference type="PROSITE" id="PS50015">
    <property type="entry name" value="SAP_B"/>
    <property type="match status" value="1"/>
</dbReference>
<dbReference type="EMBL" id="BT078719">
    <property type="protein sequence ID" value="ACO13143.1"/>
    <property type="molecule type" value="mRNA"/>
</dbReference>
<feature type="chain" id="PRO_5002907638" evidence="3">
    <location>
        <begin position="22"/>
        <end position="192"/>
    </location>
</feature>
<protein>
    <submittedName>
        <fullName evidence="5">Canopy-1</fullName>
    </submittedName>
</protein>
<gene>
    <name evidence="5" type="primary">CNPY1</name>
</gene>
<name>C1BVU0_LEPSM</name>
<sequence length="192" mass="22149">MNFKSTLCCVLLISIAQEILGKQQLNKKQMFGSKSLRCLVCKALVEEVNYVIDSTSPTKKTTTREKDIRNNYEVVKIPYKRSQEQLTDIVESICSHFEDYVQAQSKADKSPAVIRLTTRTGNGMNPDFGNYDVVPDEDLNTRLKFYCNSIVEEFEDDIMDIFIQENKSEAWEKQQLCYQKSEICISAKKMEL</sequence>
<evidence type="ECO:0000259" key="4">
    <source>
        <dbReference type="PROSITE" id="PS50015"/>
    </source>
</evidence>